<proteinExistence type="predicted"/>
<gene>
    <name evidence="1" type="ORF">GOQ27_02040</name>
</gene>
<dbReference type="RefSeq" id="WP_203365147.1">
    <property type="nucleotide sequence ID" value="NZ_WSFT01000013.1"/>
</dbReference>
<name>A0A942UUR4_9FIRM</name>
<protein>
    <submittedName>
        <fullName evidence="1">Uncharacterized protein</fullName>
    </submittedName>
</protein>
<comment type="caution">
    <text evidence="1">The sequence shown here is derived from an EMBL/GenBank/DDBJ whole genome shotgun (WGS) entry which is preliminary data.</text>
</comment>
<dbReference type="AlphaFoldDB" id="A0A942UUR4"/>
<dbReference type="Proteomes" id="UP000724672">
    <property type="component" value="Unassembled WGS sequence"/>
</dbReference>
<evidence type="ECO:0000313" key="2">
    <source>
        <dbReference type="Proteomes" id="UP000724672"/>
    </source>
</evidence>
<dbReference type="EMBL" id="WSFT01000013">
    <property type="protein sequence ID" value="MBS4537221.1"/>
    <property type="molecule type" value="Genomic_DNA"/>
</dbReference>
<keyword evidence="2" id="KW-1185">Reference proteome</keyword>
<reference evidence="1" key="1">
    <citation type="submission" date="2019-12" db="EMBL/GenBank/DDBJ databases">
        <title>Clostridiaceae gen. nov. sp. nov., isolated from sediment in Xinjiang, China.</title>
        <authorList>
            <person name="Zhang R."/>
        </authorList>
    </citation>
    <scope>NUCLEOTIDE SEQUENCE</scope>
    <source>
        <strain evidence="1">D2Q-11</strain>
    </source>
</reference>
<sequence>MDMVCPLCNGIQEIIDQCNICGSKMIDEGPLVNYLDDYSPYLSNDITQLVDGAPHDKCMHLFKCERCEKDKRIEIQRVRI</sequence>
<accession>A0A942UUR4</accession>
<organism evidence="1 2">
    <name type="scientific">Anaeromonas frigoriresistens</name>
    <dbReference type="NCBI Taxonomy" id="2683708"/>
    <lineage>
        <taxon>Bacteria</taxon>
        <taxon>Bacillati</taxon>
        <taxon>Bacillota</taxon>
        <taxon>Tissierellia</taxon>
        <taxon>Tissierellales</taxon>
        <taxon>Thermohalobacteraceae</taxon>
        <taxon>Anaeromonas</taxon>
    </lineage>
</organism>
<evidence type="ECO:0000313" key="1">
    <source>
        <dbReference type="EMBL" id="MBS4537221.1"/>
    </source>
</evidence>